<dbReference type="PANTHER" id="PTHR23235:SF48">
    <property type="entry name" value="KRUEPPEL-LIKE FACTOR 3"/>
    <property type="match status" value="1"/>
</dbReference>
<dbReference type="GO" id="GO:0048598">
    <property type="term" value="P:embryonic morphogenesis"/>
    <property type="evidence" value="ECO:0007669"/>
    <property type="project" value="UniProtKB-ARBA"/>
</dbReference>
<keyword evidence="10" id="KW-1185">Reference proteome</keyword>
<keyword evidence="2" id="KW-0479">Metal-binding</keyword>
<feature type="domain" description="C2H2-type" evidence="9">
    <location>
        <begin position="422"/>
        <end position="451"/>
    </location>
</feature>
<sequence length="476" mass="54225">MVFMDECQTDTTRWIGAPHPGVPLSPTAPEAEGPPVQMEPVDLSVKTHLVIPKHPPQRLKNPAPSGKVHTKLPDIPKSNLLTSPDLNIALVSNPARSLTSTAALLALQRIKDASISLTITPALPSSPSKSSSSNNNTTINNNNIYEDTKTIPEVTIRRRKIHRCDVAGCHKVYTKSSHLKAHKRTHTGEKPYQCSWEGCTWKFARSDELTRHYRKHTGQKPFSCNLCQRSFSRSDHLSLHMKRHYNMLTLTKSVISLTRSLYPNVVNKVAQFHAIGNGALNFVKEDSFLRPTTNIFTSICGFKVMGKFCNMADLFIHDIKERFLNKYKLQQDLNDNSNVCIEEIKIEVVDHGVDDNIVDADSFTGILNDVEVYSITPEVTITVNNINTKKLYKCDFKGCNKSYTKSSHVKTHKRVHTGEKPYICTWEGCEWKFRRSDELKRHYRKHTGQRPYTCIVCERTFQRADHLRIHLRRTHS</sequence>
<feature type="domain" description="C2H2-type" evidence="9">
    <location>
        <begin position="192"/>
        <end position="221"/>
    </location>
</feature>
<dbReference type="FunFam" id="3.30.160.60:FF:000624">
    <property type="entry name" value="zinc finger protein 697"/>
    <property type="match status" value="1"/>
</dbReference>
<dbReference type="FunFam" id="3.30.160.60:FF:000125">
    <property type="entry name" value="Putative zinc finger protein 143"/>
    <property type="match status" value="1"/>
</dbReference>
<dbReference type="FunFam" id="3.30.160.60:FF:000018">
    <property type="entry name" value="Krueppel-like factor 15"/>
    <property type="match status" value="2"/>
</dbReference>
<comment type="subcellular location">
    <subcellularLocation>
        <location evidence="1">Nucleus</location>
    </subcellularLocation>
</comment>
<keyword evidence="4 7" id="KW-0863">Zinc-finger</keyword>
<evidence type="ECO:0000256" key="6">
    <source>
        <dbReference type="ARBA" id="ARBA00023242"/>
    </source>
</evidence>
<feature type="domain" description="C2H2-type" evidence="9">
    <location>
        <begin position="162"/>
        <end position="191"/>
    </location>
</feature>
<reference evidence="11" key="1">
    <citation type="submission" date="2025-08" db="UniProtKB">
        <authorList>
            <consortium name="RefSeq"/>
        </authorList>
    </citation>
    <scope>IDENTIFICATION</scope>
    <source>
        <tissue evidence="11">Gonads</tissue>
    </source>
</reference>
<dbReference type="SMART" id="SM00355">
    <property type="entry name" value="ZnF_C2H2"/>
    <property type="match status" value="6"/>
</dbReference>
<dbReference type="Pfam" id="PF00096">
    <property type="entry name" value="zf-C2H2"/>
    <property type="match status" value="6"/>
</dbReference>
<dbReference type="Gene3D" id="3.30.160.60">
    <property type="entry name" value="Classic Zinc Finger"/>
    <property type="match status" value="6"/>
</dbReference>
<evidence type="ECO:0000313" key="10">
    <source>
        <dbReference type="Proteomes" id="UP000504635"/>
    </source>
</evidence>
<feature type="compositionally biased region" description="Low complexity" evidence="8">
    <location>
        <begin position="125"/>
        <end position="142"/>
    </location>
</feature>
<dbReference type="GeneID" id="115875772"/>
<dbReference type="GO" id="GO:0008270">
    <property type="term" value="F:zinc ion binding"/>
    <property type="evidence" value="ECO:0007669"/>
    <property type="project" value="UniProtKB-KW"/>
</dbReference>
<dbReference type="InterPro" id="IPR013087">
    <property type="entry name" value="Znf_C2H2_type"/>
</dbReference>
<proteinExistence type="predicted"/>
<dbReference type="PANTHER" id="PTHR23235">
    <property type="entry name" value="KRUEPPEL-LIKE TRANSCRIPTION FACTOR"/>
    <property type="match status" value="1"/>
</dbReference>
<dbReference type="GO" id="GO:0005634">
    <property type="term" value="C:nucleus"/>
    <property type="evidence" value="ECO:0007669"/>
    <property type="project" value="UniProtKB-SubCell"/>
</dbReference>
<organism evidence="10 11">
    <name type="scientific">Sitophilus oryzae</name>
    <name type="common">Rice weevil</name>
    <name type="synonym">Curculio oryzae</name>
    <dbReference type="NCBI Taxonomy" id="7048"/>
    <lineage>
        <taxon>Eukaryota</taxon>
        <taxon>Metazoa</taxon>
        <taxon>Ecdysozoa</taxon>
        <taxon>Arthropoda</taxon>
        <taxon>Hexapoda</taxon>
        <taxon>Insecta</taxon>
        <taxon>Pterygota</taxon>
        <taxon>Neoptera</taxon>
        <taxon>Endopterygota</taxon>
        <taxon>Coleoptera</taxon>
        <taxon>Polyphaga</taxon>
        <taxon>Cucujiformia</taxon>
        <taxon>Curculionidae</taxon>
        <taxon>Dryophthorinae</taxon>
        <taxon>Sitophilus</taxon>
    </lineage>
</organism>
<dbReference type="GO" id="GO:0000981">
    <property type="term" value="F:DNA-binding transcription factor activity, RNA polymerase II-specific"/>
    <property type="evidence" value="ECO:0007669"/>
    <property type="project" value="TreeGrafter"/>
</dbReference>
<dbReference type="FunFam" id="3.30.160.60:FF:000100">
    <property type="entry name" value="Zinc finger 45-like"/>
    <property type="match status" value="1"/>
</dbReference>
<evidence type="ECO:0000256" key="2">
    <source>
        <dbReference type="ARBA" id="ARBA00022723"/>
    </source>
</evidence>
<protein>
    <submittedName>
        <fullName evidence="11">Zinc finger protein 90 homolog</fullName>
    </submittedName>
</protein>
<evidence type="ECO:0000256" key="3">
    <source>
        <dbReference type="ARBA" id="ARBA00022737"/>
    </source>
</evidence>
<dbReference type="Proteomes" id="UP000504635">
    <property type="component" value="Unplaced"/>
</dbReference>
<dbReference type="FunFam" id="3.30.160.60:FF:000021">
    <property type="entry name" value="Basic krueppel-like factor 3"/>
    <property type="match status" value="1"/>
</dbReference>
<dbReference type="OrthoDB" id="4748970at2759"/>
<feature type="domain" description="C2H2-type" evidence="9">
    <location>
        <begin position="452"/>
        <end position="476"/>
    </location>
</feature>
<dbReference type="PROSITE" id="PS50157">
    <property type="entry name" value="ZINC_FINGER_C2H2_2"/>
    <property type="match status" value="6"/>
</dbReference>
<dbReference type="RefSeq" id="XP_030747137.1">
    <property type="nucleotide sequence ID" value="XM_030891277.1"/>
</dbReference>
<evidence type="ECO:0000313" key="11">
    <source>
        <dbReference type="RefSeq" id="XP_030747137.1"/>
    </source>
</evidence>
<accession>A0A6J2X7H2</accession>
<evidence type="ECO:0000256" key="4">
    <source>
        <dbReference type="ARBA" id="ARBA00022771"/>
    </source>
</evidence>
<name>A0A6J2X7H2_SITOR</name>
<dbReference type="PROSITE" id="PS00028">
    <property type="entry name" value="ZINC_FINGER_C2H2_1"/>
    <property type="match status" value="6"/>
</dbReference>
<dbReference type="GO" id="GO:0000978">
    <property type="term" value="F:RNA polymerase II cis-regulatory region sequence-specific DNA binding"/>
    <property type="evidence" value="ECO:0007669"/>
    <property type="project" value="TreeGrafter"/>
</dbReference>
<evidence type="ECO:0000256" key="8">
    <source>
        <dbReference type="SAM" id="MobiDB-lite"/>
    </source>
</evidence>
<evidence type="ECO:0000256" key="5">
    <source>
        <dbReference type="ARBA" id="ARBA00022833"/>
    </source>
</evidence>
<evidence type="ECO:0000256" key="7">
    <source>
        <dbReference type="PROSITE-ProRule" id="PRU00042"/>
    </source>
</evidence>
<dbReference type="InterPro" id="IPR036236">
    <property type="entry name" value="Znf_C2H2_sf"/>
</dbReference>
<dbReference type="KEGG" id="soy:115875772"/>
<feature type="domain" description="C2H2-type" evidence="9">
    <location>
        <begin position="222"/>
        <end position="244"/>
    </location>
</feature>
<evidence type="ECO:0000259" key="9">
    <source>
        <dbReference type="PROSITE" id="PS50157"/>
    </source>
</evidence>
<keyword evidence="5" id="KW-0862">Zinc</keyword>
<gene>
    <name evidence="11" type="primary">LOC115875772</name>
</gene>
<keyword evidence="3" id="KW-0677">Repeat</keyword>
<dbReference type="InParanoid" id="A0A6J2X7H2"/>
<feature type="domain" description="C2H2-type" evidence="9">
    <location>
        <begin position="392"/>
        <end position="421"/>
    </location>
</feature>
<feature type="region of interest" description="Disordered" evidence="8">
    <location>
        <begin position="120"/>
        <end position="142"/>
    </location>
</feature>
<keyword evidence="6" id="KW-0539">Nucleus</keyword>
<dbReference type="SUPFAM" id="SSF57667">
    <property type="entry name" value="beta-beta-alpha zinc fingers"/>
    <property type="match status" value="4"/>
</dbReference>
<dbReference type="AlphaFoldDB" id="A0A6J2X7H2"/>
<evidence type="ECO:0000256" key="1">
    <source>
        <dbReference type="ARBA" id="ARBA00004123"/>
    </source>
</evidence>